<feature type="binding site" evidence="12">
    <location>
        <position position="150"/>
    </location>
    <ligand>
        <name>ATP</name>
        <dbReference type="ChEBI" id="CHEBI:30616"/>
    </ligand>
</feature>
<dbReference type="InterPro" id="IPR012006">
    <property type="entry name" value="CCA_bact"/>
</dbReference>
<dbReference type="GO" id="GO:0004112">
    <property type="term" value="F:cyclic-nucleotide phosphodiesterase activity"/>
    <property type="evidence" value="ECO:0007669"/>
    <property type="project" value="UniProtKB-UniRule"/>
</dbReference>
<dbReference type="SUPFAM" id="SSF81891">
    <property type="entry name" value="Poly A polymerase C-terminal region-like"/>
    <property type="match status" value="1"/>
</dbReference>
<dbReference type="CDD" id="cd05398">
    <property type="entry name" value="NT_ClassII-CCAase"/>
    <property type="match status" value="1"/>
</dbReference>
<dbReference type="CDD" id="cd00077">
    <property type="entry name" value="HDc"/>
    <property type="match status" value="1"/>
</dbReference>
<keyword evidence="3 12" id="KW-0819">tRNA processing</keyword>
<dbReference type="GO" id="GO:0000049">
    <property type="term" value="F:tRNA binding"/>
    <property type="evidence" value="ECO:0007669"/>
    <property type="project" value="UniProtKB-UniRule"/>
</dbReference>
<dbReference type="PANTHER" id="PTHR47545">
    <property type="entry name" value="MULTIFUNCTIONAL CCA PROTEIN"/>
    <property type="match status" value="1"/>
</dbReference>
<evidence type="ECO:0000256" key="10">
    <source>
        <dbReference type="ARBA" id="ARBA00022842"/>
    </source>
</evidence>
<evidence type="ECO:0000256" key="8">
    <source>
        <dbReference type="ARBA" id="ARBA00022801"/>
    </source>
</evidence>
<feature type="binding site" evidence="12">
    <location>
        <position position="18"/>
    </location>
    <ligand>
        <name>ATP</name>
        <dbReference type="ChEBI" id="CHEBI:30616"/>
    </ligand>
</feature>
<feature type="binding site" evidence="12">
    <location>
        <position position="31"/>
    </location>
    <ligand>
        <name>Mg(2+)</name>
        <dbReference type="ChEBI" id="CHEBI:18420"/>
    </ligand>
</feature>
<keyword evidence="6 12" id="KW-0547">Nucleotide-binding</keyword>
<dbReference type="STRING" id="45076.Lwor_0423"/>
<evidence type="ECO:0000256" key="9">
    <source>
        <dbReference type="ARBA" id="ARBA00022840"/>
    </source>
</evidence>
<dbReference type="NCBIfam" id="NF008137">
    <property type="entry name" value="PRK10885.1"/>
    <property type="match status" value="1"/>
</dbReference>
<dbReference type="SUPFAM" id="SSF81301">
    <property type="entry name" value="Nucleotidyltransferase"/>
    <property type="match status" value="1"/>
</dbReference>
<evidence type="ECO:0000313" key="14">
    <source>
        <dbReference type="EMBL" id="KTD81641.1"/>
    </source>
</evidence>
<evidence type="ECO:0000313" key="15">
    <source>
        <dbReference type="Proteomes" id="UP000054662"/>
    </source>
</evidence>
<keyword evidence="15" id="KW-1185">Reference proteome</keyword>
<keyword evidence="9 12" id="KW-0067">ATP-binding</keyword>
<feature type="binding site" evidence="12">
    <location>
        <position position="33"/>
    </location>
    <ligand>
        <name>Mg(2+)</name>
        <dbReference type="ChEBI" id="CHEBI:18420"/>
    </ligand>
</feature>
<proteinExistence type="inferred from homology"/>
<dbReference type="AlphaFoldDB" id="A0A0W1AJZ2"/>
<keyword evidence="8 12" id="KW-0378">Hydrolase</keyword>
<dbReference type="InterPro" id="IPR006674">
    <property type="entry name" value="HD_domain"/>
</dbReference>
<dbReference type="GO" id="GO:0042245">
    <property type="term" value="P:RNA repair"/>
    <property type="evidence" value="ECO:0007669"/>
    <property type="project" value="UniProtKB-KW"/>
</dbReference>
<dbReference type="PATRIC" id="fig|45076.6.peg.466"/>
<dbReference type="GO" id="GO:0160016">
    <property type="term" value="F:CCACCA tRNA nucleotidyltransferase activity"/>
    <property type="evidence" value="ECO:0007669"/>
    <property type="project" value="RHEA"/>
</dbReference>
<feature type="domain" description="HD" evidence="13">
    <location>
        <begin position="238"/>
        <end position="339"/>
    </location>
</feature>
<evidence type="ECO:0000256" key="5">
    <source>
        <dbReference type="ARBA" id="ARBA00022723"/>
    </source>
</evidence>
<feature type="binding site" evidence="12">
    <location>
        <position position="18"/>
    </location>
    <ligand>
        <name>CTP</name>
        <dbReference type="ChEBI" id="CHEBI:37563"/>
    </ligand>
</feature>
<name>A0A0W1AJZ2_9GAMM</name>
<dbReference type="Pfam" id="PF01743">
    <property type="entry name" value="PolyA_pol"/>
    <property type="match status" value="1"/>
</dbReference>
<comment type="catalytic activity">
    <reaction evidence="12">
        <text>a tRNA precursor + 2 CTP + ATP = a tRNA with a 3' CCA end + 3 diphosphate</text>
        <dbReference type="Rhea" id="RHEA:14433"/>
        <dbReference type="Rhea" id="RHEA-COMP:10465"/>
        <dbReference type="Rhea" id="RHEA-COMP:10468"/>
        <dbReference type="ChEBI" id="CHEBI:30616"/>
        <dbReference type="ChEBI" id="CHEBI:33019"/>
        <dbReference type="ChEBI" id="CHEBI:37563"/>
        <dbReference type="ChEBI" id="CHEBI:74896"/>
        <dbReference type="ChEBI" id="CHEBI:83071"/>
        <dbReference type="EC" id="2.7.7.72"/>
    </reaction>
</comment>
<dbReference type="InterPro" id="IPR003607">
    <property type="entry name" value="HD/PDEase_dom"/>
</dbReference>
<comment type="domain">
    <text evidence="12">Comprises two domains: an N-terminal domain containing the nucleotidyltransferase activity and a C-terminal HD domain associated with both phosphodiesterase and phosphatase activities.</text>
</comment>
<comment type="subunit">
    <text evidence="12">Monomer. Can also form homodimers and oligomers.</text>
</comment>
<keyword evidence="5 12" id="KW-0479">Metal-binding</keyword>
<comment type="cofactor">
    <cofactor evidence="12">
        <name>Mg(2+)</name>
        <dbReference type="ChEBI" id="CHEBI:18420"/>
    </cofactor>
    <text evidence="12">Magnesium is required for nucleotidyltransferase activity.</text>
</comment>
<dbReference type="EC" id="2.7.7.72" evidence="12"/>
<keyword evidence="4 12" id="KW-0548">Nucleotidyltransferase</keyword>
<feature type="binding site" evidence="12">
    <location>
        <position position="21"/>
    </location>
    <ligand>
        <name>CTP</name>
        <dbReference type="ChEBI" id="CHEBI:37563"/>
    </ligand>
</feature>
<keyword evidence="2 12" id="KW-0808">Transferase</keyword>
<feature type="binding site" evidence="12">
    <location>
        <position position="147"/>
    </location>
    <ligand>
        <name>CTP</name>
        <dbReference type="ChEBI" id="CHEBI:37563"/>
    </ligand>
</feature>
<evidence type="ECO:0000256" key="4">
    <source>
        <dbReference type="ARBA" id="ARBA00022695"/>
    </source>
</evidence>
<keyword evidence="1 12" id="KW-0533">Nickel</keyword>
<dbReference type="InterPro" id="IPR002646">
    <property type="entry name" value="PolA_pol_head_dom"/>
</dbReference>
<dbReference type="GO" id="GO:0004810">
    <property type="term" value="F:CCA tRNA nucleotidyltransferase activity"/>
    <property type="evidence" value="ECO:0007669"/>
    <property type="project" value="UniProtKB-UniRule"/>
</dbReference>
<comment type="caution">
    <text evidence="14">The sequence shown here is derived from an EMBL/GenBank/DDBJ whole genome shotgun (WGS) entry which is preliminary data.</text>
</comment>
<feature type="binding site" evidence="12">
    <location>
        <position position="147"/>
    </location>
    <ligand>
        <name>ATP</name>
        <dbReference type="ChEBI" id="CHEBI:30616"/>
    </ligand>
</feature>
<comment type="miscellaneous">
    <text evidence="12">A single active site specifically recognizes both ATP and CTP and is responsible for their addition.</text>
</comment>
<keyword evidence="7 12" id="KW-0692">RNA repair</keyword>
<evidence type="ECO:0000256" key="2">
    <source>
        <dbReference type="ARBA" id="ARBA00022679"/>
    </source>
</evidence>
<keyword evidence="11 12" id="KW-0694">RNA-binding</keyword>
<evidence type="ECO:0000256" key="12">
    <source>
        <dbReference type="HAMAP-Rule" id="MF_01261"/>
    </source>
</evidence>
<comment type="catalytic activity">
    <reaction evidence="12">
        <text>a tRNA with a 3' CCA end + 2 CTP + ATP = a tRNA with a 3' CCACCA end + 3 diphosphate</text>
        <dbReference type="Rhea" id="RHEA:76235"/>
        <dbReference type="Rhea" id="RHEA-COMP:10468"/>
        <dbReference type="Rhea" id="RHEA-COMP:18655"/>
        <dbReference type="ChEBI" id="CHEBI:30616"/>
        <dbReference type="ChEBI" id="CHEBI:33019"/>
        <dbReference type="ChEBI" id="CHEBI:37563"/>
        <dbReference type="ChEBI" id="CHEBI:83071"/>
        <dbReference type="ChEBI" id="CHEBI:195187"/>
    </reaction>
</comment>
<dbReference type="GO" id="GO:0000287">
    <property type="term" value="F:magnesium ion binding"/>
    <property type="evidence" value="ECO:0007669"/>
    <property type="project" value="UniProtKB-UniRule"/>
</dbReference>
<evidence type="ECO:0000256" key="7">
    <source>
        <dbReference type="ARBA" id="ARBA00022800"/>
    </source>
</evidence>
<evidence type="ECO:0000259" key="13">
    <source>
        <dbReference type="PROSITE" id="PS51831"/>
    </source>
</evidence>
<dbReference type="PROSITE" id="PS51831">
    <property type="entry name" value="HD"/>
    <property type="match status" value="1"/>
</dbReference>
<dbReference type="Pfam" id="PF01966">
    <property type="entry name" value="HD"/>
    <property type="match status" value="1"/>
</dbReference>
<comment type="function">
    <text evidence="12">Catalyzes the addition and repair of the essential 3'-terminal CCA sequence in tRNAs without using a nucleic acid template. Adds these three nucleotides in the order of C, C, and A to the tRNA nucleotide-73, using CTP and ATP as substrates and producing inorganic pyrophosphate. tRNA 3'-terminal CCA addition is required both for tRNA processing and repair. Also involved in tRNA surveillance by mediating tandem CCA addition to generate a CCACCA at the 3' terminus of unstable tRNAs. While stable tRNAs receive only 3'-terminal CCA, unstable tRNAs are marked with CCACCA and rapidly degraded.</text>
</comment>
<evidence type="ECO:0000256" key="3">
    <source>
        <dbReference type="ARBA" id="ARBA00022694"/>
    </source>
</evidence>
<dbReference type="GO" id="GO:0016791">
    <property type="term" value="F:phosphatase activity"/>
    <property type="evidence" value="ECO:0007669"/>
    <property type="project" value="UniProtKB-UniRule"/>
</dbReference>
<feature type="binding site" evidence="12">
    <location>
        <position position="150"/>
    </location>
    <ligand>
        <name>CTP</name>
        <dbReference type="ChEBI" id="CHEBI:37563"/>
    </ligand>
</feature>
<keyword evidence="10 12" id="KW-0460">Magnesium</keyword>
<dbReference type="GO" id="GO:0001680">
    <property type="term" value="P:tRNA 3'-terminal CCA addition"/>
    <property type="evidence" value="ECO:0007669"/>
    <property type="project" value="UniProtKB-UniRule"/>
</dbReference>
<dbReference type="InterPro" id="IPR032828">
    <property type="entry name" value="PolyA_RNA-bd"/>
</dbReference>
<dbReference type="EC" id="3.1.4.-" evidence="12"/>
<feature type="binding site" evidence="12">
    <location>
        <position position="21"/>
    </location>
    <ligand>
        <name>ATP</name>
        <dbReference type="ChEBI" id="CHEBI:30616"/>
    </ligand>
</feature>
<keyword evidence="12" id="KW-0511">Multifunctional enzyme</keyword>
<dbReference type="PIRSF" id="PIRSF000813">
    <property type="entry name" value="CCA_bact"/>
    <property type="match status" value="1"/>
</dbReference>
<comment type="similarity">
    <text evidence="12">Belongs to the tRNA nucleotidyltransferase/poly(A) polymerase family. Bacterial CCA-adding enzyme type 1 subfamily.</text>
</comment>
<dbReference type="HAMAP" id="MF_01261">
    <property type="entry name" value="CCA_bact_type1"/>
    <property type="match status" value="1"/>
</dbReference>
<dbReference type="PANTHER" id="PTHR47545:SF1">
    <property type="entry name" value="MULTIFUNCTIONAL CCA PROTEIN"/>
    <property type="match status" value="1"/>
</dbReference>
<accession>A0A0W1AJZ2</accession>
<evidence type="ECO:0000256" key="6">
    <source>
        <dbReference type="ARBA" id="ARBA00022741"/>
    </source>
</evidence>
<dbReference type="Gene3D" id="1.10.3090.10">
    <property type="entry name" value="cca-adding enzyme, domain 2"/>
    <property type="match status" value="1"/>
</dbReference>
<dbReference type="InterPro" id="IPR043519">
    <property type="entry name" value="NT_sf"/>
</dbReference>
<dbReference type="InterPro" id="IPR050124">
    <property type="entry name" value="tRNA_CCA-adding_enzyme"/>
</dbReference>
<gene>
    <name evidence="12" type="primary">cca</name>
    <name evidence="14" type="ORF">Lwor_0423</name>
</gene>
<organism evidence="14 15">
    <name type="scientific">Legionella worsleiensis</name>
    <dbReference type="NCBI Taxonomy" id="45076"/>
    <lineage>
        <taxon>Bacteria</taxon>
        <taxon>Pseudomonadati</taxon>
        <taxon>Pseudomonadota</taxon>
        <taxon>Gammaproteobacteria</taxon>
        <taxon>Legionellales</taxon>
        <taxon>Legionellaceae</taxon>
        <taxon>Legionella</taxon>
    </lineage>
</organism>
<evidence type="ECO:0000256" key="1">
    <source>
        <dbReference type="ARBA" id="ARBA00022596"/>
    </source>
</evidence>
<feature type="binding site" evidence="12">
    <location>
        <position position="101"/>
    </location>
    <ligand>
        <name>CTP</name>
        <dbReference type="ChEBI" id="CHEBI:37563"/>
    </ligand>
</feature>
<sequence>MIQYEGKTCLMKVYLVGGAVRDQLLGLPVKERDWVVVGSSPEQLLKQNFRQVGRDFPVFLHPQTKEEYALARTERKSAPGYYGFECDFSAAVTLEEDLARRDLTINAMAMDEEGRIIDPYQGQQDIHNKILRHVSPAFIEDPVRVLRVARFASRFYSLGFTLANETRALMYAMVKRGELSHLVPERVWQEFQRSLAEPNPEQFIMTLRSCGALDVILPEINSLFGVPNTAHYHPEIDSGIHSLMVLQSAVALSVDPVVRFAALVHDLGKGVTPISQWPKHHQHEETGVPVIDGLCRRLRIPNDYRVLAVLVARYHLTIHRLFELRPNTIVNVLERTDAFRKPDLFHQLLLACQADSQGRGIPVEYQQAQIWSKILSECVKVNPKELIAQGYEGKAIKEALHERRIACVKQLLNSWNLNEK</sequence>
<feature type="binding site" evidence="12">
    <location>
        <position position="101"/>
    </location>
    <ligand>
        <name>ATP</name>
        <dbReference type="ChEBI" id="CHEBI:30616"/>
    </ligand>
</feature>
<evidence type="ECO:0000256" key="11">
    <source>
        <dbReference type="ARBA" id="ARBA00022884"/>
    </source>
</evidence>
<reference evidence="14 15" key="1">
    <citation type="submission" date="2015-11" db="EMBL/GenBank/DDBJ databases">
        <title>Genomic analysis of 38 Legionella species identifies large and diverse effector repertoires.</title>
        <authorList>
            <person name="Burstein D."/>
            <person name="Amaro F."/>
            <person name="Zusman T."/>
            <person name="Lifshitz Z."/>
            <person name="Cohen O."/>
            <person name="Gilbert J.A."/>
            <person name="Pupko T."/>
            <person name="Shuman H.A."/>
            <person name="Segal G."/>
        </authorList>
    </citation>
    <scope>NUCLEOTIDE SEQUENCE [LARGE SCALE GENOMIC DNA]</scope>
    <source>
        <strain evidence="14 15">ATCC 49508</strain>
    </source>
</reference>
<dbReference type="EC" id="3.1.3.-" evidence="12"/>
<protein>
    <recommendedName>
        <fullName evidence="12">Multifunctional CCA protein</fullName>
    </recommendedName>
    <domain>
        <recommendedName>
            <fullName evidence="12">CCA-adding enzyme</fullName>
            <ecNumber evidence="12">2.7.7.72</ecNumber>
        </recommendedName>
        <alternativeName>
            <fullName evidence="12">CCA tRNA nucleotidyltransferase</fullName>
        </alternativeName>
        <alternativeName>
            <fullName evidence="12">tRNA CCA-pyrophosphorylase</fullName>
        </alternativeName>
        <alternativeName>
            <fullName evidence="12">tRNA adenylyl-/cytidylyl-transferase</fullName>
        </alternativeName>
        <alternativeName>
            <fullName evidence="12">tRNA nucleotidyltransferase</fullName>
        </alternativeName>
        <alternativeName>
            <fullName evidence="12">tRNA-NT</fullName>
        </alternativeName>
    </domain>
    <domain>
        <recommendedName>
            <fullName evidence="12">2'-nucleotidase</fullName>
            <ecNumber evidence="12">3.1.3.-</ecNumber>
        </recommendedName>
    </domain>
    <domain>
        <recommendedName>
            <fullName evidence="12">2',3'-cyclic phosphodiesterase</fullName>
            <ecNumber evidence="12">3.1.4.-</ecNumber>
        </recommendedName>
    </domain>
    <domain>
        <recommendedName>
            <fullName evidence="12">Phosphatase</fullName>
        </recommendedName>
    </domain>
</protein>
<comment type="cofactor">
    <cofactor evidence="12">
        <name>Ni(2+)</name>
        <dbReference type="ChEBI" id="CHEBI:49786"/>
    </cofactor>
    <text evidence="12">Nickel for phosphatase activity.</text>
</comment>
<dbReference type="Proteomes" id="UP000054662">
    <property type="component" value="Unassembled WGS sequence"/>
</dbReference>
<dbReference type="Pfam" id="PF12627">
    <property type="entry name" value="PolyA_pol_RNAbd"/>
    <property type="match status" value="1"/>
</dbReference>
<dbReference type="Gene3D" id="3.30.460.10">
    <property type="entry name" value="Beta Polymerase, domain 2"/>
    <property type="match status" value="1"/>
</dbReference>
<dbReference type="HAMAP" id="MF_01262">
    <property type="entry name" value="CCA_bact_type2"/>
    <property type="match status" value="1"/>
</dbReference>
<dbReference type="GO" id="GO:0005524">
    <property type="term" value="F:ATP binding"/>
    <property type="evidence" value="ECO:0007669"/>
    <property type="project" value="UniProtKB-UniRule"/>
</dbReference>
<dbReference type="EMBL" id="LNZC01000003">
    <property type="protein sequence ID" value="KTD81641.1"/>
    <property type="molecule type" value="Genomic_DNA"/>
</dbReference>